<feature type="transmembrane region" description="Helical" evidence="1">
    <location>
        <begin position="70"/>
        <end position="92"/>
    </location>
</feature>
<gene>
    <name evidence="2" type="ORF">SAMN05444145_10663</name>
</gene>
<name>A0A1H4DWB9_9BACT</name>
<organism evidence="2 3">
    <name type="scientific">Alistipes timonensis JC136</name>
    <dbReference type="NCBI Taxonomy" id="1033731"/>
    <lineage>
        <taxon>Bacteria</taxon>
        <taxon>Pseudomonadati</taxon>
        <taxon>Bacteroidota</taxon>
        <taxon>Bacteroidia</taxon>
        <taxon>Bacteroidales</taxon>
        <taxon>Rikenellaceae</taxon>
        <taxon>Alistipes</taxon>
    </lineage>
</organism>
<evidence type="ECO:0000313" key="3">
    <source>
        <dbReference type="Proteomes" id="UP000183253"/>
    </source>
</evidence>
<reference evidence="2 3" key="1">
    <citation type="submission" date="2016-10" db="EMBL/GenBank/DDBJ databases">
        <authorList>
            <person name="de Groot N.N."/>
        </authorList>
    </citation>
    <scope>NUCLEOTIDE SEQUENCE [LARGE SCALE GENOMIC DNA]</scope>
    <source>
        <strain evidence="2 3">DSM 25383</strain>
    </source>
</reference>
<keyword evidence="1" id="KW-0472">Membrane</keyword>
<feature type="transmembrane region" description="Helical" evidence="1">
    <location>
        <begin position="113"/>
        <end position="131"/>
    </location>
</feature>
<accession>A0A1H4DWB9</accession>
<evidence type="ECO:0000256" key="1">
    <source>
        <dbReference type="SAM" id="Phobius"/>
    </source>
</evidence>
<dbReference type="OrthoDB" id="1132160at2"/>
<keyword evidence="1" id="KW-1133">Transmembrane helix</keyword>
<dbReference type="Proteomes" id="UP000183253">
    <property type="component" value="Unassembled WGS sequence"/>
</dbReference>
<feature type="transmembrane region" description="Helical" evidence="1">
    <location>
        <begin position="34"/>
        <end position="58"/>
    </location>
</feature>
<feature type="transmembrane region" description="Helical" evidence="1">
    <location>
        <begin position="6"/>
        <end position="22"/>
    </location>
</feature>
<protein>
    <submittedName>
        <fullName evidence="2">Rod shape-determining protein MreD</fullName>
    </submittedName>
</protein>
<dbReference type="STRING" id="1033731.SAMN05444145_10663"/>
<feature type="transmembrane region" description="Helical" evidence="1">
    <location>
        <begin position="143"/>
        <end position="164"/>
    </location>
</feature>
<dbReference type="AlphaFoldDB" id="A0A1H4DWB9"/>
<keyword evidence="3" id="KW-1185">Reference proteome</keyword>
<dbReference type="RefSeq" id="WP_010266748.1">
    <property type="nucleotide sequence ID" value="NZ_CAEG01000021.1"/>
</dbReference>
<proteinExistence type="predicted"/>
<dbReference type="EMBL" id="FNRI01000006">
    <property type="protein sequence ID" value="SEA76897.1"/>
    <property type="molecule type" value="Genomic_DNA"/>
</dbReference>
<evidence type="ECO:0000313" key="2">
    <source>
        <dbReference type="EMBL" id="SEA76897.1"/>
    </source>
</evidence>
<sequence>MHRTLPYLGLFAAAVLLQVFLFDNLSISIYLNPLVYIVFIALLPLDTLPVVVLGAGLALGVTMDCVMGAAGINTIATLLIAFLRPTLIGMLYGRENAREGGVPSSARFGERIFVGYLVALTLIHHAVFFSLEALSWTHVLHTLLRIVVSSAVSVGFIWIIARIFTAKLPMRV</sequence>
<keyword evidence="1" id="KW-0812">Transmembrane</keyword>